<dbReference type="EMBL" id="ADCY02000001">
    <property type="protein sequence ID" value="EFG31645.2"/>
    <property type="molecule type" value="Genomic_DNA"/>
</dbReference>
<evidence type="ECO:0000313" key="1">
    <source>
        <dbReference type="EMBL" id="EFG31645.2"/>
    </source>
</evidence>
<reference evidence="1 2" key="1">
    <citation type="submission" date="2010-03" db="EMBL/GenBank/DDBJ databases">
        <authorList>
            <consortium name="The Broad Institute Genome Sequencing Platform"/>
            <person name="Ward D."/>
            <person name="Earl A."/>
            <person name="Feldgarden M."/>
            <person name="Gevers D."/>
            <person name="Young S."/>
            <person name="Zeng Q."/>
            <person name="Koehrsen M."/>
            <person name="Alvarado L."/>
            <person name="Berlin A.M."/>
            <person name="Borenstein D."/>
            <person name="Chapman S.B."/>
            <person name="Chen Z."/>
            <person name="Engels R."/>
            <person name="Freedman E."/>
            <person name="Gellesch M."/>
            <person name="Goldberg J."/>
            <person name="Griggs A."/>
            <person name="Gujja S."/>
            <person name="Heilman E.R."/>
            <person name="Heiman D.I."/>
            <person name="Hepburn T.A."/>
            <person name="Howarth C."/>
            <person name="Jen D."/>
            <person name="Larson L."/>
            <person name="Mehta T."/>
            <person name="Park D."/>
            <person name="Pearson M."/>
            <person name="Richards J."/>
            <person name="Roberts A."/>
            <person name="Saif S."/>
            <person name="Shea T.D."/>
            <person name="Shenoy N."/>
            <person name="Sisk P."/>
            <person name="Stolte C."/>
            <person name="Sykes S.N."/>
            <person name="Walk T."/>
            <person name="White J."/>
            <person name="Yandava C."/>
            <person name="Izard J."/>
            <person name="Baranova O.V."/>
            <person name="Blanton J.M."/>
            <person name="Tanner A.C."/>
            <person name="Dewhirst F."/>
            <person name="Haas B."/>
            <person name="Nusbaum C."/>
            <person name="Birren B."/>
        </authorList>
    </citation>
    <scope>NUCLEOTIDE SEQUENCE [LARGE SCALE GENOMIC DNA]</scope>
    <source>
        <strain evidence="1 2">ATCC 29453</strain>
    </source>
</reference>
<organism evidence="1 2">
    <name type="scientific">Simonsiella muelleri ATCC 29453</name>
    <dbReference type="NCBI Taxonomy" id="641147"/>
    <lineage>
        <taxon>Bacteria</taxon>
        <taxon>Pseudomonadati</taxon>
        <taxon>Pseudomonadota</taxon>
        <taxon>Betaproteobacteria</taxon>
        <taxon>Neisseriales</taxon>
        <taxon>Neisseriaceae</taxon>
        <taxon>Simonsiella</taxon>
    </lineage>
</organism>
<dbReference type="Proteomes" id="UP000017813">
    <property type="component" value="Unassembled WGS sequence"/>
</dbReference>
<dbReference type="RefSeq" id="WP_002640972.1">
    <property type="nucleotide sequence ID" value="NZ_CP019448.1"/>
</dbReference>
<dbReference type="PANTHER" id="PTHR42194">
    <property type="entry name" value="UPF0276 PROTEIN HI_1600"/>
    <property type="match status" value="1"/>
</dbReference>
<dbReference type="OrthoDB" id="9763101at2"/>
<dbReference type="Pfam" id="PF05114">
    <property type="entry name" value="MbnB_TglH_ChrH"/>
    <property type="match status" value="1"/>
</dbReference>
<gene>
    <name evidence="1" type="ORF">HMPREF9021_00040</name>
</gene>
<dbReference type="STRING" id="641147.HMPREF9021_00040"/>
<dbReference type="InterPro" id="IPR036237">
    <property type="entry name" value="Xyl_isomerase-like_sf"/>
</dbReference>
<dbReference type="eggNOG" id="COG3220">
    <property type="taxonomic scope" value="Bacteria"/>
</dbReference>
<dbReference type="PANTHER" id="PTHR42194:SF1">
    <property type="entry name" value="UPF0276 PROTEIN HI_1600"/>
    <property type="match status" value="1"/>
</dbReference>
<keyword evidence="2" id="KW-1185">Reference proteome</keyword>
<dbReference type="AlphaFoldDB" id="V9HM63"/>
<dbReference type="KEGG" id="smur:BWP33_02375"/>
<reference evidence="1 2" key="2">
    <citation type="submission" date="2011-10" db="EMBL/GenBank/DDBJ databases">
        <title>The Genome Sequence of Simonsiella muelleri ATCC 29453.</title>
        <authorList>
            <consortium name="The Broad Institute Genome Sequencing Platform"/>
            <consortium name="The Broad Institute Genome Sequencing Center for Infectious Disease"/>
            <person name="Earl A."/>
            <person name="Ward D."/>
            <person name="Feldgarden M."/>
            <person name="Gevers D."/>
            <person name="Izard J."/>
            <person name="Baranova O.V."/>
            <person name="Blanton J.M."/>
            <person name="Tanner A.C."/>
            <person name="Dewhirst F."/>
            <person name="Young S.K."/>
            <person name="Zeng Q."/>
            <person name="Gargeya S."/>
            <person name="Fitzgerald M."/>
            <person name="Haas B."/>
            <person name="Abouelleil A."/>
            <person name="Alvarado L."/>
            <person name="Arachchi H.M."/>
            <person name="Berlin A."/>
            <person name="Brown A."/>
            <person name="Chapman S.B."/>
            <person name="Chen Z."/>
            <person name="Dunbar C."/>
            <person name="Freedman E."/>
            <person name="Gearin G."/>
            <person name="Goldberg J."/>
            <person name="Griggs A."/>
            <person name="Gujja S."/>
            <person name="Heiman D."/>
            <person name="Howarth C."/>
            <person name="Larson L."/>
            <person name="Lui A."/>
            <person name="MacDonald P.J.P."/>
            <person name="Montmayeur A."/>
            <person name="Murphy C."/>
            <person name="Neiman D."/>
            <person name="Pearson M."/>
            <person name="Priest M."/>
            <person name="Roberts A."/>
            <person name="Saif S."/>
            <person name="Shea T."/>
            <person name="Shenoy N."/>
            <person name="Sisk P."/>
            <person name="Stolte C."/>
            <person name="Sykes S."/>
            <person name="Wortman J."/>
            <person name="Nusbaum C."/>
            <person name="Birren B."/>
        </authorList>
    </citation>
    <scope>NUCLEOTIDE SEQUENCE [LARGE SCALE GENOMIC DNA]</scope>
    <source>
        <strain evidence="1 2">ATCC 29453</strain>
    </source>
</reference>
<dbReference type="Gene3D" id="3.20.20.150">
    <property type="entry name" value="Divalent-metal-dependent TIM barrel enzymes"/>
    <property type="match status" value="1"/>
</dbReference>
<evidence type="ECO:0000313" key="2">
    <source>
        <dbReference type="Proteomes" id="UP000017813"/>
    </source>
</evidence>
<accession>V9HM63</accession>
<comment type="caution">
    <text evidence="1">The sequence shown here is derived from an EMBL/GenBank/DDBJ whole genome shotgun (WGS) entry which is preliminary data.</text>
</comment>
<dbReference type="InterPro" id="IPR007801">
    <property type="entry name" value="MbnB/TglH/ChrH"/>
</dbReference>
<dbReference type="NCBIfam" id="NF003818">
    <property type="entry name" value="PRK05409.1"/>
    <property type="match status" value="1"/>
</dbReference>
<name>V9HM63_9NEIS</name>
<proteinExistence type="predicted"/>
<protein>
    <submittedName>
        <fullName evidence="1">Uncharacterized protein</fullName>
    </submittedName>
</protein>
<dbReference type="HOGENOM" id="CLU_064263_0_0_4"/>
<sequence>MLTGSGLGYRRALATDLLSQPHDTPIHFIEAAPENWLKMGGILRHQFDQAAERYPLALHGLSLSLGGFAPLDFELLKQIKQMMQQYHTSFFSEHISFSQDNAHLYDLLPVPFTEDMVHHIAKRICQVQDFLGEKIAVENTSYYFHSPLAEMNEVQFLNAITQEADCYIHLDVNNIYVNAINHQLLPAKQFIDNVDKNRVKYIHIAGHNADNPQILIDTHGETVHENVWDLLDYAYAQLPQIPPTLLERDFHFPTFDELLNEVQHIENLQKKYKKEI</sequence>
<dbReference type="SUPFAM" id="SSF51658">
    <property type="entry name" value="Xylose isomerase-like"/>
    <property type="match status" value="1"/>
</dbReference>